<organism evidence="1 2">
    <name type="scientific">Rattus norvegicus</name>
    <name type="common">Rat</name>
    <dbReference type="NCBI Taxonomy" id="10116"/>
    <lineage>
        <taxon>Eukaryota</taxon>
        <taxon>Metazoa</taxon>
        <taxon>Chordata</taxon>
        <taxon>Craniata</taxon>
        <taxon>Vertebrata</taxon>
        <taxon>Euteleostomi</taxon>
        <taxon>Mammalia</taxon>
        <taxon>Eutheria</taxon>
        <taxon>Euarchontoglires</taxon>
        <taxon>Glires</taxon>
        <taxon>Rodentia</taxon>
        <taxon>Myomorpha</taxon>
        <taxon>Muroidea</taxon>
        <taxon>Muridae</taxon>
        <taxon>Murinae</taxon>
        <taxon>Rattus</taxon>
    </lineage>
</organism>
<accession>A6JAJ4</accession>
<proteinExistence type="predicted"/>
<protein>
    <submittedName>
        <fullName evidence="1">RCG53641</fullName>
    </submittedName>
</protein>
<dbReference type="EMBL" id="CH473979">
    <property type="protein sequence ID" value="EDM07540.1"/>
    <property type="molecule type" value="Genomic_DNA"/>
</dbReference>
<evidence type="ECO:0000313" key="1">
    <source>
        <dbReference type="EMBL" id="EDM07540.1"/>
    </source>
</evidence>
<dbReference type="AlphaFoldDB" id="A6JAJ4"/>
<dbReference type="Proteomes" id="UP000234681">
    <property type="component" value="Chromosome 1"/>
</dbReference>
<evidence type="ECO:0000313" key="2">
    <source>
        <dbReference type="Proteomes" id="UP000234681"/>
    </source>
</evidence>
<feature type="non-terminal residue" evidence="1">
    <location>
        <position position="26"/>
    </location>
</feature>
<name>A6JAJ4_RAT</name>
<reference evidence="1 2" key="1">
    <citation type="submission" date="2005-09" db="EMBL/GenBank/DDBJ databases">
        <authorList>
            <person name="Mural R.J."/>
            <person name="Li P.W."/>
            <person name="Adams M.D."/>
            <person name="Amanatides P.G."/>
            <person name="Baden-Tillson H."/>
            <person name="Barnstead M."/>
            <person name="Chin S.H."/>
            <person name="Dew I."/>
            <person name="Evans C.A."/>
            <person name="Ferriera S."/>
            <person name="Flanigan M."/>
            <person name="Fosler C."/>
            <person name="Glodek A."/>
            <person name="Gu Z."/>
            <person name="Holt R.A."/>
            <person name="Jennings D."/>
            <person name="Kraft C.L."/>
            <person name="Lu F."/>
            <person name="Nguyen T."/>
            <person name="Nusskern D.R."/>
            <person name="Pfannkoch C.M."/>
            <person name="Sitter C."/>
            <person name="Sutton G.G."/>
            <person name="Venter J.C."/>
            <person name="Wang Z."/>
            <person name="Woodage T."/>
            <person name="Zheng X.H."/>
            <person name="Zhong F."/>
        </authorList>
    </citation>
    <scope>NUCLEOTIDE SEQUENCE [LARGE SCALE GENOMIC DNA]</scope>
    <source>
        <strain>BN</strain>
        <strain evidence="2">Sprague-Dawley</strain>
    </source>
</reference>
<sequence length="26" mass="2973">MTNQVVRNPCHFFSFGSFLFCTSCSL</sequence>
<gene>
    <name evidence="1" type="ORF">rCG_53641</name>
</gene>